<organism evidence="2">
    <name type="scientific">Vibrio parahaemolyticus</name>
    <dbReference type="NCBI Taxonomy" id="670"/>
    <lineage>
        <taxon>Bacteria</taxon>
        <taxon>Pseudomonadati</taxon>
        <taxon>Pseudomonadota</taxon>
        <taxon>Gammaproteobacteria</taxon>
        <taxon>Vibrionales</taxon>
        <taxon>Vibrionaceae</taxon>
        <taxon>Vibrio</taxon>
    </lineage>
</organism>
<name>A0A7Z2MUJ8_VIBPH</name>
<dbReference type="AlphaFoldDB" id="A0A7Z2MUJ8"/>
<evidence type="ECO:0000313" key="3">
    <source>
        <dbReference type="EMBL" id="QHH10918.1"/>
    </source>
</evidence>
<reference evidence="2" key="3">
    <citation type="submission" date="2019-12" db="EMBL/GenBank/DDBJ databases">
        <authorList>
            <consortium name="NCBI Pathogen Detection Project"/>
        </authorList>
    </citation>
    <scope>NUCLEOTIDE SEQUENCE</scope>
    <source>
        <strain evidence="2">1930</strain>
    </source>
</reference>
<reference evidence="2" key="1">
    <citation type="journal article" date="2018" name="Genome Biol.">
        <title>SKESA: strategic k-mer extension for scrupulous assemblies.</title>
        <authorList>
            <person name="Souvorov A."/>
            <person name="Agarwala R."/>
            <person name="Lipman D.J."/>
        </authorList>
    </citation>
    <scope>NUCLEOTIDE SEQUENCE</scope>
    <source>
        <strain evidence="2">1930</strain>
    </source>
</reference>
<dbReference type="EMBL" id="DACQKT010000024">
    <property type="protein sequence ID" value="HAS6680076.1"/>
    <property type="molecule type" value="Genomic_DNA"/>
</dbReference>
<protein>
    <submittedName>
        <fullName evidence="2">Uncharacterized protein</fullName>
    </submittedName>
</protein>
<proteinExistence type="predicted"/>
<gene>
    <name evidence="3" type="ORF">EHC69_17155</name>
    <name evidence="2" type="ORF">I7278_25185</name>
</gene>
<dbReference type="Proteomes" id="UP000464718">
    <property type="component" value="Chromosome i"/>
</dbReference>
<evidence type="ECO:0000313" key="2">
    <source>
        <dbReference type="EMBL" id="HAS6680076.1"/>
    </source>
</evidence>
<evidence type="ECO:0000313" key="4">
    <source>
        <dbReference type="Proteomes" id="UP000464718"/>
    </source>
</evidence>
<evidence type="ECO:0000256" key="1">
    <source>
        <dbReference type="SAM" id="MobiDB-lite"/>
    </source>
</evidence>
<reference evidence="3 4" key="2">
    <citation type="submission" date="2018-12" db="EMBL/GenBank/DDBJ databases">
        <title>Genomic insights into the evolutionary origins and pathogenicity of five Vibrio parahaemolyticus strains isolated from the shrimp with acute hepatopancreatic necrosis disease (AHPND).</title>
        <authorList>
            <person name="Yang Q."/>
            <person name="Dong X."/>
            <person name="Xie G."/>
            <person name="Fu S."/>
            <person name="Zou P."/>
            <person name="Sun J."/>
            <person name="Wang Y."/>
            <person name="Huang J."/>
        </authorList>
    </citation>
    <scope>NUCLEOTIDE SEQUENCE [LARGE SCALE GENOMIC DNA]</scope>
    <source>
        <strain evidence="3 4">20160303005-1</strain>
    </source>
</reference>
<feature type="region of interest" description="Disordered" evidence="1">
    <location>
        <begin position="1"/>
        <end position="21"/>
    </location>
</feature>
<dbReference type="Proteomes" id="UP000856022">
    <property type="component" value="Unassembled WGS sequence"/>
</dbReference>
<sequence length="60" mass="6553">MGTTVLGRSGGNGRKRKTPRAYAHRGYSLTRSNPATKKCSLHRILDSVLYSFSLILSSPS</sequence>
<accession>A0A7Z2MUJ8</accession>
<dbReference type="EMBL" id="CP034298">
    <property type="protein sequence ID" value="QHH10918.1"/>
    <property type="molecule type" value="Genomic_DNA"/>
</dbReference>